<keyword evidence="5" id="KW-1185">Reference proteome</keyword>
<dbReference type="EMBL" id="JACAZF010000015">
    <property type="protein sequence ID" value="KAF7290149.1"/>
    <property type="molecule type" value="Genomic_DNA"/>
</dbReference>
<dbReference type="InterPro" id="IPR001810">
    <property type="entry name" value="F-box_dom"/>
</dbReference>
<evidence type="ECO:0000256" key="1">
    <source>
        <dbReference type="SAM" id="Coils"/>
    </source>
</evidence>
<sequence>MEEHDTSSSDPLKQSLPPETLDPSDVIRLRQEAENVDNTIRALQTQLLQLEARRSAIQDRLSAVIYPVNTLPAEVLCHTFQALVASSIPIEVNSALLSITAVCQRWRSVAIADPHLWTTLCYILRAPIRDYRDPLFYCFLERTQGLPIVVHIDERGTSQCSLPSVLFDSSHQWTEAYLTDADAESDGTTFRTFRLGSLDTVLNLPYLTTLTLNVDMSAGHDHSRTFGNAPHLRELTISHLPLVSLLGFPVHQLRKLTLLRSTSSGDTLYLLPRLVALEELTLDSLFHNQRGDQQPIELPLLTTLSLLGDESCGITRFLILPRLTTLRLSTFDEYDGNILVPDCLRRSSANLASLSLKHAYYTDFAILLQSPIVSTALKSLTVTSLKATHREAMALATLLSRADFLPSLEKLTFVASGSPPYLLLSFLRGLHRRVAHWQSLSGSAQHATNLKLRSFRVQLPEGVSMEDMRQLHRLQQTLHSYQSARGSTVTDRLPQHFDHKYM</sequence>
<comment type="caution">
    <text evidence="4">The sequence shown here is derived from an EMBL/GenBank/DDBJ whole genome shotgun (WGS) entry which is preliminary data.</text>
</comment>
<dbReference type="AlphaFoldDB" id="A0A8H6RZF9"/>
<dbReference type="Pfam" id="PF12937">
    <property type="entry name" value="F-box-like"/>
    <property type="match status" value="1"/>
</dbReference>
<dbReference type="Proteomes" id="UP000636479">
    <property type="component" value="Unassembled WGS sequence"/>
</dbReference>
<dbReference type="RefSeq" id="XP_037213727.1">
    <property type="nucleotide sequence ID" value="XM_037369731.1"/>
</dbReference>
<dbReference type="OrthoDB" id="2269034at2759"/>
<dbReference type="SUPFAM" id="SSF81383">
    <property type="entry name" value="F-box domain"/>
    <property type="match status" value="1"/>
</dbReference>
<proteinExistence type="predicted"/>
<dbReference type="SUPFAM" id="SSF52047">
    <property type="entry name" value="RNI-like"/>
    <property type="match status" value="1"/>
</dbReference>
<organism evidence="4 5">
    <name type="scientific">Mycena indigotica</name>
    <dbReference type="NCBI Taxonomy" id="2126181"/>
    <lineage>
        <taxon>Eukaryota</taxon>
        <taxon>Fungi</taxon>
        <taxon>Dikarya</taxon>
        <taxon>Basidiomycota</taxon>
        <taxon>Agaricomycotina</taxon>
        <taxon>Agaricomycetes</taxon>
        <taxon>Agaricomycetidae</taxon>
        <taxon>Agaricales</taxon>
        <taxon>Marasmiineae</taxon>
        <taxon>Mycenaceae</taxon>
        <taxon>Mycena</taxon>
    </lineage>
</organism>
<feature type="coiled-coil region" evidence="1">
    <location>
        <begin position="26"/>
        <end position="60"/>
    </location>
</feature>
<dbReference type="Gene3D" id="3.80.10.10">
    <property type="entry name" value="Ribonuclease Inhibitor"/>
    <property type="match status" value="1"/>
</dbReference>
<reference evidence="4" key="1">
    <citation type="submission" date="2020-05" db="EMBL/GenBank/DDBJ databases">
        <title>Mycena genomes resolve the evolution of fungal bioluminescence.</title>
        <authorList>
            <person name="Tsai I.J."/>
        </authorList>
    </citation>
    <scope>NUCLEOTIDE SEQUENCE</scope>
    <source>
        <strain evidence="4">171206Taipei</strain>
    </source>
</reference>
<dbReference type="GeneID" id="59352247"/>
<feature type="region of interest" description="Disordered" evidence="2">
    <location>
        <begin position="1"/>
        <end position="20"/>
    </location>
</feature>
<protein>
    <recommendedName>
        <fullName evidence="3">F-box domain-containing protein</fullName>
    </recommendedName>
</protein>
<dbReference type="Gene3D" id="1.20.1280.50">
    <property type="match status" value="1"/>
</dbReference>
<feature type="domain" description="F-box" evidence="3">
    <location>
        <begin position="65"/>
        <end position="120"/>
    </location>
</feature>
<dbReference type="PROSITE" id="PS50181">
    <property type="entry name" value="FBOX"/>
    <property type="match status" value="1"/>
</dbReference>
<evidence type="ECO:0000313" key="5">
    <source>
        <dbReference type="Proteomes" id="UP000636479"/>
    </source>
</evidence>
<gene>
    <name evidence="4" type="ORF">MIND_01328100</name>
</gene>
<evidence type="ECO:0000259" key="3">
    <source>
        <dbReference type="PROSITE" id="PS50181"/>
    </source>
</evidence>
<dbReference type="InterPro" id="IPR036047">
    <property type="entry name" value="F-box-like_dom_sf"/>
</dbReference>
<dbReference type="InterPro" id="IPR032675">
    <property type="entry name" value="LRR_dom_sf"/>
</dbReference>
<evidence type="ECO:0000313" key="4">
    <source>
        <dbReference type="EMBL" id="KAF7290149.1"/>
    </source>
</evidence>
<evidence type="ECO:0000256" key="2">
    <source>
        <dbReference type="SAM" id="MobiDB-lite"/>
    </source>
</evidence>
<accession>A0A8H6RZF9</accession>
<keyword evidence="1" id="KW-0175">Coiled coil</keyword>
<name>A0A8H6RZF9_9AGAR</name>